<name>A0ABP6CWG7_9ACTN</name>
<dbReference type="InterPro" id="IPR028087">
    <property type="entry name" value="Tad_N"/>
</dbReference>
<keyword evidence="1" id="KW-0472">Membrane</keyword>
<dbReference type="RefSeq" id="WP_344568559.1">
    <property type="nucleotide sequence ID" value="NZ_BAAARJ010000017.1"/>
</dbReference>
<dbReference type="EMBL" id="BAAARJ010000017">
    <property type="protein sequence ID" value="GAA2628169.1"/>
    <property type="molecule type" value="Genomic_DNA"/>
</dbReference>
<comment type="caution">
    <text evidence="3">The sequence shown here is derived from an EMBL/GenBank/DDBJ whole genome shotgun (WGS) entry which is preliminary data.</text>
</comment>
<sequence length="212" mass="22719">MQIPARARARARIRARCTTQRDSGQTVILYGMVIAGLLFTAFAFFTVAQAGTVRNGGQSAADAAALAAAQDDREQFYDGFLDALDDDGAWQEWLDGLGDITGDGCGEADRFAGRNRSDVLSCEQVSREGDPGYTVRIRTRFDTGDTLIPGTEDKKAKATATAVIRPLCAFDEDAADAADIEFTCDGEDFTVDPDDGDIGLKPSDLFSVVLVE</sequence>
<keyword evidence="1" id="KW-1133">Transmembrane helix</keyword>
<protein>
    <recommendedName>
        <fullName evidence="2">Putative Flp pilus-assembly TadG-like N-terminal domain-containing protein</fullName>
    </recommendedName>
</protein>
<accession>A0ABP6CWG7</accession>
<evidence type="ECO:0000313" key="4">
    <source>
        <dbReference type="Proteomes" id="UP001501447"/>
    </source>
</evidence>
<dbReference type="Proteomes" id="UP001501447">
    <property type="component" value="Unassembled WGS sequence"/>
</dbReference>
<evidence type="ECO:0000259" key="2">
    <source>
        <dbReference type="Pfam" id="PF13400"/>
    </source>
</evidence>
<gene>
    <name evidence="3" type="ORF">GCM10009863_49020</name>
</gene>
<reference evidence="4" key="1">
    <citation type="journal article" date="2019" name="Int. J. Syst. Evol. Microbiol.">
        <title>The Global Catalogue of Microorganisms (GCM) 10K type strain sequencing project: providing services to taxonomists for standard genome sequencing and annotation.</title>
        <authorList>
            <consortium name="The Broad Institute Genomics Platform"/>
            <consortium name="The Broad Institute Genome Sequencing Center for Infectious Disease"/>
            <person name="Wu L."/>
            <person name="Ma J."/>
        </authorList>
    </citation>
    <scope>NUCLEOTIDE SEQUENCE [LARGE SCALE GENOMIC DNA]</scope>
    <source>
        <strain evidence="4">JCM 16373</strain>
    </source>
</reference>
<feature type="transmembrane region" description="Helical" evidence="1">
    <location>
        <begin position="27"/>
        <end position="48"/>
    </location>
</feature>
<dbReference type="Pfam" id="PF13400">
    <property type="entry name" value="Tad"/>
    <property type="match status" value="1"/>
</dbReference>
<keyword evidence="1" id="KW-0812">Transmembrane</keyword>
<keyword evidence="4" id="KW-1185">Reference proteome</keyword>
<proteinExistence type="predicted"/>
<evidence type="ECO:0000313" key="3">
    <source>
        <dbReference type="EMBL" id="GAA2628169.1"/>
    </source>
</evidence>
<organism evidence="3 4">
    <name type="scientific">Streptomyces axinellae</name>
    <dbReference type="NCBI Taxonomy" id="552788"/>
    <lineage>
        <taxon>Bacteria</taxon>
        <taxon>Bacillati</taxon>
        <taxon>Actinomycetota</taxon>
        <taxon>Actinomycetes</taxon>
        <taxon>Kitasatosporales</taxon>
        <taxon>Streptomycetaceae</taxon>
        <taxon>Streptomyces</taxon>
    </lineage>
</organism>
<feature type="domain" description="Putative Flp pilus-assembly TadG-like N-terminal" evidence="2">
    <location>
        <begin position="24"/>
        <end position="71"/>
    </location>
</feature>
<evidence type="ECO:0000256" key="1">
    <source>
        <dbReference type="SAM" id="Phobius"/>
    </source>
</evidence>